<keyword evidence="2" id="KW-1185">Reference proteome</keyword>
<dbReference type="Proteomes" id="UP000789375">
    <property type="component" value="Unassembled WGS sequence"/>
</dbReference>
<evidence type="ECO:0000313" key="1">
    <source>
        <dbReference type="EMBL" id="CAG8564531.1"/>
    </source>
</evidence>
<protein>
    <submittedName>
        <fullName evidence="1">12802_t:CDS:1</fullName>
    </submittedName>
</protein>
<reference evidence="1" key="1">
    <citation type="submission" date="2021-06" db="EMBL/GenBank/DDBJ databases">
        <authorList>
            <person name="Kallberg Y."/>
            <person name="Tangrot J."/>
            <person name="Rosling A."/>
        </authorList>
    </citation>
    <scope>NUCLEOTIDE SEQUENCE</scope>
    <source>
        <strain evidence="1">87-6 pot B 2015</strain>
    </source>
</reference>
<proteinExistence type="predicted"/>
<accession>A0A9N9FYB7</accession>
<comment type="caution">
    <text evidence="1">The sequence shown here is derived from an EMBL/GenBank/DDBJ whole genome shotgun (WGS) entry which is preliminary data.</text>
</comment>
<dbReference type="AlphaFoldDB" id="A0A9N9FYB7"/>
<gene>
    <name evidence="1" type="ORF">FMOSSE_LOCUS7132</name>
</gene>
<evidence type="ECO:0000313" key="2">
    <source>
        <dbReference type="Proteomes" id="UP000789375"/>
    </source>
</evidence>
<dbReference type="EMBL" id="CAJVPP010001607">
    <property type="protein sequence ID" value="CAG8564531.1"/>
    <property type="molecule type" value="Genomic_DNA"/>
</dbReference>
<sequence length="74" mass="8928">MSKEKLNKKILSKVHYSEYWKKPCAFWGNTQIWDNFFTERNQNATKLVSRYFRNEPGTKKIEKAYAIQEVSIHE</sequence>
<name>A0A9N9FYB7_FUNMO</name>
<organism evidence="1 2">
    <name type="scientific">Funneliformis mosseae</name>
    <name type="common">Endomycorrhizal fungus</name>
    <name type="synonym">Glomus mosseae</name>
    <dbReference type="NCBI Taxonomy" id="27381"/>
    <lineage>
        <taxon>Eukaryota</taxon>
        <taxon>Fungi</taxon>
        <taxon>Fungi incertae sedis</taxon>
        <taxon>Mucoromycota</taxon>
        <taxon>Glomeromycotina</taxon>
        <taxon>Glomeromycetes</taxon>
        <taxon>Glomerales</taxon>
        <taxon>Glomeraceae</taxon>
        <taxon>Funneliformis</taxon>
    </lineage>
</organism>